<dbReference type="HOGENOM" id="CLU_047522_1_0_10"/>
<dbReference type="InterPro" id="IPR018060">
    <property type="entry name" value="HTH_AraC"/>
</dbReference>
<gene>
    <name evidence="5" type="ORF">PKOR_02465</name>
</gene>
<proteinExistence type="predicted"/>
<dbReference type="SUPFAM" id="SSF46689">
    <property type="entry name" value="Homeodomain-like"/>
    <property type="match status" value="1"/>
</dbReference>
<sequence>MTQEAHSLSAPSVGLLLHVLRQQGQDVGAICQQVGLDMQVVQDVNARISVAMVQDLWDAAIAATSDPDLALHVAEIINPTSMGTIAYVMMNAATLHESLLKLCKYQDIVCGAIQTSLEVQGQQAFIKLQVVSPVLENPRNALDSELVIYKNAFSALVGQPVLFNQVLFAYPRPASIKEHERVFSGAELIFDAKSSGLVFDASYLELPIVTANPELNQLFEKYAEEYLQRLREPKTVRERVQREIAQLLKGEEPSINLVSRSLAMSVRSLQSRLKEEGVTYQALLDEVRKEIAIKHLQDNQQTITDIAYLLGFAEPSVFSRSFKRWTGMPPAAYRQRMAVA</sequence>
<keyword evidence="6" id="KW-1185">Reference proteome</keyword>
<dbReference type="Gene3D" id="1.10.10.60">
    <property type="entry name" value="Homeodomain-like"/>
    <property type="match status" value="1"/>
</dbReference>
<feature type="domain" description="HTH araC/xylS-type" evidence="4">
    <location>
        <begin position="238"/>
        <end position="336"/>
    </location>
</feature>
<evidence type="ECO:0000259" key="4">
    <source>
        <dbReference type="PROSITE" id="PS01124"/>
    </source>
</evidence>
<dbReference type="Pfam" id="PF12625">
    <property type="entry name" value="Arabinose_bd"/>
    <property type="match status" value="1"/>
</dbReference>
<accession>A0A0E3UVV8</accession>
<reference evidence="5 6" key="1">
    <citation type="journal article" date="2015" name="Sci. Rep.">
        <title>Unraveling adaptation of Pontibacter korlensis to radiation and infertility in desert through complete genome and comparative transcriptomic analysis.</title>
        <authorList>
            <person name="Dai J."/>
            <person name="Dai W."/>
            <person name="Qiu C."/>
            <person name="Yang Z."/>
            <person name="Zhang Y."/>
            <person name="Zhou M."/>
            <person name="Zhang L."/>
            <person name="Fang C."/>
            <person name="Gao Q."/>
            <person name="Yang Q."/>
            <person name="Li X."/>
            <person name="Wang Z."/>
            <person name="Wang Z."/>
            <person name="Jia Z."/>
            <person name="Chen X."/>
        </authorList>
    </citation>
    <scope>NUCLEOTIDE SEQUENCE [LARGE SCALE GENOMIC DNA]</scope>
    <source>
        <strain evidence="5 6">X14-1T</strain>
    </source>
</reference>
<dbReference type="PANTHER" id="PTHR47894:SF1">
    <property type="entry name" value="HTH-TYPE TRANSCRIPTIONAL REGULATOR VQSM"/>
    <property type="match status" value="1"/>
</dbReference>
<dbReference type="Pfam" id="PF12833">
    <property type="entry name" value="HTH_18"/>
    <property type="match status" value="1"/>
</dbReference>
<keyword evidence="1" id="KW-0805">Transcription regulation</keyword>
<dbReference type="PROSITE" id="PS01124">
    <property type="entry name" value="HTH_ARAC_FAMILY_2"/>
    <property type="match status" value="1"/>
</dbReference>
<dbReference type="InterPro" id="IPR009057">
    <property type="entry name" value="Homeodomain-like_sf"/>
</dbReference>
<keyword evidence="2" id="KW-0238">DNA-binding</keyword>
<evidence type="ECO:0000313" key="6">
    <source>
        <dbReference type="Proteomes" id="UP000033109"/>
    </source>
</evidence>
<evidence type="ECO:0000256" key="2">
    <source>
        <dbReference type="ARBA" id="ARBA00023125"/>
    </source>
</evidence>
<organism evidence="5 6">
    <name type="scientific">Pontibacter korlensis</name>
    <dbReference type="NCBI Taxonomy" id="400092"/>
    <lineage>
        <taxon>Bacteria</taxon>
        <taxon>Pseudomonadati</taxon>
        <taxon>Bacteroidota</taxon>
        <taxon>Cytophagia</taxon>
        <taxon>Cytophagales</taxon>
        <taxon>Hymenobacteraceae</taxon>
        <taxon>Pontibacter</taxon>
    </lineage>
</organism>
<dbReference type="PATRIC" id="fig|400092.3.peg.560"/>
<protein>
    <recommendedName>
        <fullName evidence="4">HTH araC/xylS-type domain-containing protein</fullName>
    </recommendedName>
</protein>
<name>A0A0E3UVV8_9BACT</name>
<dbReference type="Proteomes" id="UP000033109">
    <property type="component" value="Chromosome"/>
</dbReference>
<dbReference type="SMART" id="SM00342">
    <property type="entry name" value="HTH_ARAC"/>
    <property type="match status" value="1"/>
</dbReference>
<dbReference type="STRING" id="400092.PKOR_02465"/>
<dbReference type="AlphaFoldDB" id="A0A0E3UVV8"/>
<dbReference type="InterPro" id="IPR020449">
    <property type="entry name" value="Tscrpt_reg_AraC-type_HTH"/>
</dbReference>
<evidence type="ECO:0000313" key="5">
    <source>
        <dbReference type="EMBL" id="AKD02201.1"/>
    </source>
</evidence>
<dbReference type="PRINTS" id="PR00032">
    <property type="entry name" value="HTHARAC"/>
</dbReference>
<dbReference type="GO" id="GO:0003700">
    <property type="term" value="F:DNA-binding transcription factor activity"/>
    <property type="evidence" value="ECO:0007669"/>
    <property type="project" value="InterPro"/>
</dbReference>
<dbReference type="KEGG" id="pko:PKOR_02465"/>
<evidence type="ECO:0000256" key="1">
    <source>
        <dbReference type="ARBA" id="ARBA00023015"/>
    </source>
</evidence>
<evidence type="ECO:0000256" key="3">
    <source>
        <dbReference type="ARBA" id="ARBA00023163"/>
    </source>
</evidence>
<dbReference type="GO" id="GO:0000976">
    <property type="term" value="F:transcription cis-regulatory region binding"/>
    <property type="evidence" value="ECO:0007669"/>
    <property type="project" value="TreeGrafter"/>
</dbReference>
<dbReference type="GO" id="GO:0005829">
    <property type="term" value="C:cytosol"/>
    <property type="evidence" value="ECO:0007669"/>
    <property type="project" value="TreeGrafter"/>
</dbReference>
<dbReference type="EMBL" id="CP009621">
    <property type="protein sequence ID" value="AKD02201.1"/>
    <property type="molecule type" value="Genomic_DNA"/>
</dbReference>
<dbReference type="PANTHER" id="PTHR47894">
    <property type="entry name" value="HTH-TYPE TRANSCRIPTIONAL REGULATOR GADX"/>
    <property type="match status" value="1"/>
</dbReference>
<dbReference type="InterPro" id="IPR032687">
    <property type="entry name" value="AraC-type_N"/>
</dbReference>
<keyword evidence="3" id="KW-0804">Transcription</keyword>